<evidence type="ECO:0000313" key="1">
    <source>
        <dbReference type="EMBL" id="ESK89963.1"/>
    </source>
</evidence>
<keyword evidence="2" id="KW-1185">Reference proteome</keyword>
<dbReference type="HOGENOM" id="CLU_1678368_0_0_1"/>
<comment type="caution">
    <text evidence="1">The sequence shown here is derived from an EMBL/GenBank/DDBJ whole genome shotgun (WGS) entry which is preliminary data.</text>
</comment>
<sequence length="157" mass="16539">MEGVMDDSDPRTPVGGWIAVNVSAEWNSTTHRSEFVRASTSSQFSETFMIPSPVIVNSIDLFPGGAPVTETQWNLVVPPAAVQLLKDGLHILISSPSTTPESGTGTASSQGLSSGAISSIYIAVTLAIADPSWMPPYLPASMMTTLSQTPGRTHKAH</sequence>
<proteinExistence type="predicted"/>
<accession>V2WSX1</accession>
<name>V2WSX1_MONRO</name>
<dbReference type="AlphaFoldDB" id="V2WSX1"/>
<organism evidence="1 2">
    <name type="scientific">Moniliophthora roreri (strain MCA 2997)</name>
    <name type="common">Cocoa frosty pod rot fungus</name>
    <name type="synonym">Crinipellis roreri</name>
    <dbReference type="NCBI Taxonomy" id="1381753"/>
    <lineage>
        <taxon>Eukaryota</taxon>
        <taxon>Fungi</taxon>
        <taxon>Dikarya</taxon>
        <taxon>Basidiomycota</taxon>
        <taxon>Agaricomycotina</taxon>
        <taxon>Agaricomycetes</taxon>
        <taxon>Agaricomycetidae</taxon>
        <taxon>Agaricales</taxon>
        <taxon>Marasmiineae</taxon>
        <taxon>Marasmiaceae</taxon>
        <taxon>Moniliophthora</taxon>
    </lineage>
</organism>
<dbReference type="Proteomes" id="UP000017559">
    <property type="component" value="Unassembled WGS sequence"/>
</dbReference>
<dbReference type="KEGG" id="mrr:Moror_737"/>
<evidence type="ECO:0000313" key="2">
    <source>
        <dbReference type="Proteomes" id="UP000017559"/>
    </source>
</evidence>
<gene>
    <name evidence="1" type="ORF">Moror_737</name>
</gene>
<protein>
    <submittedName>
        <fullName evidence="1">Uncharacterized protein</fullName>
    </submittedName>
</protein>
<reference evidence="1 2" key="1">
    <citation type="journal article" date="2014" name="BMC Genomics">
        <title>Genome and secretome analysis of the hemibiotrophic fungal pathogen, Moniliophthora roreri, which causes frosty pod rot disease of cacao: mechanisms of the biotrophic and necrotrophic phases.</title>
        <authorList>
            <person name="Meinhardt L.W."/>
            <person name="Costa G.G.L."/>
            <person name="Thomazella D.P.T."/>
            <person name="Teixeira P.J.P.L."/>
            <person name="Carazzolle M.F."/>
            <person name="Schuster S.C."/>
            <person name="Carlson J.E."/>
            <person name="Guiltinan M.J."/>
            <person name="Mieczkowski P."/>
            <person name="Farmer A."/>
            <person name="Ramaraj T."/>
            <person name="Crozier J."/>
            <person name="Davis R.E."/>
            <person name="Shao J."/>
            <person name="Melnick R.L."/>
            <person name="Pereira G.A.G."/>
            <person name="Bailey B.A."/>
        </authorList>
    </citation>
    <scope>NUCLEOTIDE SEQUENCE [LARGE SCALE GENOMIC DNA]</scope>
    <source>
        <strain evidence="1 2">MCA 2997</strain>
    </source>
</reference>
<dbReference type="EMBL" id="AWSO01000496">
    <property type="protein sequence ID" value="ESK89963.1"/>
    <property type="molecule type" value="Genomic_DNA"/>
</dbReference>